<dbReference type="Pfam" id="PF03372">
    <property type="entry name" value="Exo_endo_phos"/>
    <property type="match status" value="1"/>
</dbReference>
<evidence type="ECO:0000313" key="2">
    <source>
        <dbReference type="EMBL" id="CAH9146008.1"/>
    </source>
</evidence>
<feature type="domain" description="Endonuclease/exonuclease/phosphatase" evidence="1">
    <location>
        <begin position="28"/>
        <end position="115"/>
    </location>
</feature>
<feature type="non-terminal residue" evidence="2">
    <location>
        <position position="170"/>
    </location>
</feature>
<organism evidence="2 3">
    <name type="scientific">Cuscuta epithymum</name>
    <dbReference type="NCBI Taxonomy" id="186058"/>
    <lineage>
        <taxon>Eukaryota</taxon>
        <taxon>Viridiplantae</taxon>
        <taxon>Streptophyta</taxon>
        <taxon>Embryophyta</taxon>
        <taxon>Tracheophyta</taxon>
        <taxon>Spermatophyta</taxon>
        <taxon>Magnoliopsida</taxon>
        <taxon>eudicotyledons</taxon>
        <taxon>Gunneridae</taxon>
        <taxon>Pentapetalae</taxon>
        <taxon>asterids</taxon>
        <taxon>lamiids</taxon>
        <taxon>Solanales</taxon>
        <taxon>Convolvulaceae</taxon>
        <taxon>Cuscuteae</taxon>
        <taxon>Cuscuta</taxon>
        <taxon>Cuscuta subgen. Cuscuta</taxon>
    </lineage>
</organism>
<keyword evidence="3" id="KW-1185">Reference proteome</keyword>
<dbReference type="Proteomes" id="UP001152523">
    <property type="component" value="Unassembled WGS sequence"/>
</dbReference>
<dbReference type="InterPro" id="IPR005135">
    <property type="entry name" value="Endo/exonuclease/phosphatase"/>
</dbReference>
<proteinExistence type="predicted"/>
<dbReference type="SUPFAM" id="SSF56219">
    <property type="entry name" value="DNase I-like"/>
    <property type="match status" value="1"/>
</dbReference>
<dbReference type="EMBL" id="CAMAPF010001091">
    <property type="protein sequence ID" value="CAH9146008.1"/>
    <property type="molecule type" value="Genomic_DNA"/>
</dbReference>
<dbReference type="PANTHER" id="PTHR35218:SF9">
    <property type="entry name" value="ENDONUCLEASE_EXONUCLEASE_PHOSPHATASE DOMAIN-CONTAINING PROTEIN"/>
    <property type="match status" value="1"/>
</dbReference>
<dbReference type="AlphaFoldDB" id="A0AAV0GDG4"/>
<gene>
    <name evidence="2" type="ORF">CEPIT_LOCUS42661</name>
</gene>
<reference evidence="2" key="1">
    <citation type="submission" date="2022-07" db="EMBL/GenBank/DDBJ databases">
        <authorList>
            <person name="Macas J."/>
            <person name="Novak P."/>
            <person name="Neumann P."/>
        </authorList>
    </citation>
    <scope>NUCLEOTIDE SEQUENCE</scope>
</reference>
<evidence type="ECO:0000259" key="1">
    <source>
        <dbReference type="Pfam" id="PF03372"/>
    </source>
</evidence>
<dbReference type="GO" id="GO:0003824">
    <property type="term" value="F:catalytic activity"/>
    <property type="evidence" value="ECO:0007669"/>
    <property type="project" value="InterPro"/>
</dbReference>
<sequence>MEMKILGNRCEAIGDQLGFHICLAIDGQGLGGGGGGLCLMWRESISVEIIGSAANYIDCLVQTDEVESKWRSTGFYGYPDRTRRRESWALLRHLSLLSDKPWLLMGDFNDIVSDSEWRGRIPQPPWLLRGFREAIQHSGLQNVTFQGYQLTWEQGRAIQHSGLQNVTFER</sequence>
<dbReference type="InterPro" id="IPR036691">
    <property type="entry name" value="Endo/exonu/phosph_ase_sf"/>
</dbReference>
<comment type="caution">
    <text evidence="2">The sequence shown here is derived from an EMBL/GenBank/DDBJ whole genome shotgun (WGS) entry which is preliminary data.</text>
</comment>
<protein>
    <recommendedName>
        <fullName evidence="1">Endonuclease/exonuclease/phosphatase domain-containing protein</fullName>
    </recommendedName>
</protein>
<name>A0AAV0GDG4_9ASTE</name>
<dbReference type="PANTHER" id="PTHR35218">
    <property type="entry name" value="RNASE H DOMAIN-CONTAINING PROTEIN"/>
    <property type="match status" value="1"/>
</dbReference>
<dbReference type="Gene3D" id="3.60.10.10">
    <property type="entry name" value="Endonuclease/exonuclease/phosphatase"/>
    <property type="match status" value="1"/>
</dbReference>
<evidence type="ECO:0000313" key="3">
    <source>
        <dbReference type="Proteomes" id="UP001152523"/>
    </source>
</evidence>
<accession>A0AAV0GDG4</accession>